<dbReference type="EMBL" id="CAEZTD010000178">
    <property type="protein sequence ID" value="CAB4575023.1"/>
    <property type="molecule type" value="Genomic_DNA"/>
</dbReference>
<organism evidence="1">
    <name type="scientific">freshwater metagenome</name>
    <dbReference type="NCBI Taxonomy" id="449393"/>
    <lineage>
        <taxon>unclassified sequences</taxon>
        <taxon>metagenomes</taxon>
        <taxon>ecological metagenomes</taxon>
    </lineage>
</organism>
<evidence type="ECO:0000313" key="1">
    <source>
        <dbReference type="EMBL" id="CAB4575023.1"/>
    </source>
</evidence>
<proteinExistence type="predicted"/>
<gene>
    <name evidence="1" type="ORF">UFOPK1591_01526</name>
</gene>
<reference evidence="1" key="1">
    <citation type="submission" date="2020-05" db="EMBL/GenBank/DDBJ databases">
        <authorList>
            <person name="Chiriac C."/>
            <person name="Salcher M."/>
            <person name="Ghai R."/>
            <person name="Kavagutti S V."/>
        </authorList>
    </citation>
    <scope>NUCLEOTIDE SEQUENCE</scope>
</reference>
<dbReference type="AlphaFoldDB" id="A0A6J6EKM8"/>
<sequence>MTGDDRNRCVRSLDASVHARDSVEEVRRIQLIA</sequence>
<accession>A0A6J6EKM8</accession>
<protein>
    <submittedName>
        <fullName evidence="1">Unannotated protein</fullName>
    </submittedName>
</protein>
<name>A0A6J6EKM8_9ZZZZ</name>